<dbReference type="InterPro" id="IPR036095">
    <property type="entry name" value="PTS_EIIB-like_sf"/>
</dbReference>
<sequence>MATKKIYLFCEAGMSTSIMVNKMMEVVKKHKMPLEISAFPAIHAEEKVEQEKPVAILLGPQVRHLSDKMKQTFEPQGIPVGTIAAEAYGMMDGERAMKDVLKLIKYSKK</sequence>
<feature type="domain" description="PTS EIIB type-3" evidence="8">
    <location>
        <begin position="3"/>
        <end position="109"/>
    </location>
</feature>
<dbReference type="GO" id="GO:0009401">
    <property type="term" value="P:phosphoenolpyruvate-dependent sugar phosphotransferase system"/>
    <property type="evidence" value="ECO:0007669"/>
    <property type="project" value="UniProtKB-KW"/>
</dbReference>
<dbReference type="CDD" id="cd05564">
    <property type="entry name" value="PTS_IIB_chitobiose_lichenan"/>
    <property type="match status" value="1"/>
</dbReference>
<dbReference type="InterPro" id="IPR051819">
    <property type="entry name" value="PTS_sugar-specific_EIIB"/>
</dbReference>
<reference evidence="9 10" key="1">
    <citation type="submission" date="2018-06" db="EMBL/GenBank/DDBJ databases">
        <authorList>
            <consortium name="Pathogen Informatics"/>
            <person name="Doyle S."/>
        </authorList>
    </citation>
    <scope>NUCLEOTIDE SEQUENCE [LARGE SCALE GENOMIC DNA]</scope>
    <source>
        <strain evidence="9 10">NCTC8129</strain>
    </source>
</reference>
<dbReference type="PANTHER" id="PTHR34581:SF2">
    <property type="entry name" value="PTS SYSTEM N,N'-DIACETYLCHITOBIOSE-SPECIFIC EIIB COMPONENT"/>
    <property type="match status" value="1"/>
</dbReference>
<dbReference type="SUPFAM" id="SSF52794">
    <property type="entry name" value="PTS system IIB component-like"/>
    <property type="match status" value="1"/>
</dbReference>
<dbReference type="InterPro" id="IPR013012">
    <property type="entry name" value="PTS_EIIB_3"/>
</dbReference>
<proteinExistence type="predicted"/>
<dbReference type="Gene3D" id="3.40.50.2300">
    <property type="match status" value="1"/>
</dbReference>
<evidence type="ECO:0000256" key="3">
    <source>
        <dbReference type="ARBA" id="ARBA00022597"/>
    </source>
</evidence>
<dbReference type="GO" id="GO:0008982">
    <property type="term" value="F:protein-N(PI)-phosphohistidine-sugar phosphotransferase activity"/>
    <property type="evidence" value="ECO:0007669"/>
    <property type="project" value="InterPro"/>
</dbReference>
<evidence type="ECO:0000256" key="2">
    <source>
        <dbReference type="ARBA" id="ARBA00022553"/>
    </source>
</evidence>
<dbReference type="EMBL" id="UGIF01000002">
    <property type="protein sequence ID" value="STP28118.1"/>
    <property type="molecule type" value="Genomic_DNA"/>
</dbReference>
<feature type="modified residue" description="Phosphocysteine; by EIIA" evidence="7">
    <location>
        <position position="10"/>
    </location>
</feature>
<evidence type="ECO:0000256" key="1">
    <source>
        <dbReference type="ARBA" id="ARBA00022448"/>
    </source>
</evidence>
<dbReference type="InterPro" id="IPR003501">
    <property type="entry name" value="PTS_EIIB_2/3"/>
</dbReference>
<protein>
    <submittedName>
        <fullName evidence="9">PTS system cellobiose-specific transporter subunit IIB</fullName>
        <ecNumber evidence="9">2.7.1.-</ecNumber>
    </submittedName>
</protein>
<evidence type="ECO:0000259" key="8">
    <source>
        <dbReference type="PROSITE" id="PS51100"/>
    </source>
</evidence>
<dbReference type="PANTHER" id="PTHR34581">
    <property type="entry name" value="PTS SYSTEM N,N'-DIACETYLCHITOBIOSE-SPECIFIC EIIB COMPONENT"/>
    <property type="match status" value="1"/>
</dbReference>
<keyword evidence="2" id="KW-0597">Phosphoprotein</keyword>
<dbReference type="PROSITE" id="PS51100">
    <property type="entry name" value="PTS_EIIB_TYPE_3"/>
    <property type="match status" value="1"/>
</dbReference>
<dbReference type="Pfam" id="PF02302">
    <property type="entry name" value="PTS_IIB"/>
    <property type="match status" value="1"/>
</dbReference>
<dbReference type="AlphaFoldDB" id="A0A377KG06"/>
<evidence type="ECO:0000313" key="9">
    <source>
        <dbReference type="EMBL" id="STP28118.1"/>
    </source>
</evidence>
<evidence type="ECO:0000313" key="10">
    <source>
        <dbReference type="Proteomes" id="UP000254070"/>
    </source>
</evidence>
<gene>
    <name evidence="9" type="primary">chbB</name>
    <name evidence="9" type="ORF">NCTC8129_00234</name>
</gene>
<evidence type="ECO:0000256" key="6">
    <source>
        <dbReference type="ARBA" id="ARBA00022777"/>
    </source>
</evidence>
<evidence type="ECO:0000256" key="4">
    <source>
        <dbReference type="ARBA" id="ARBA00022679"/>
    </source>
</evidence>
<keyword evidence="5" id="KW-0598">Phosphotransferase system</keyword>
<dbReference type="EC" id="2.7.1.-" evidence="9"/>
<keyword evidence="3" id="KW-0762">Sugar transport</keyword>
<evidence type="ECO:0000256" key="7">
    <source>
        <dbReference type="PROSITE-ProRule" id="PRU00423"/>
    </source>
</evidence>
<dbReference type="RefSeq" id="WP_115234552.1">
    <property type="nucleotide sequence ID" value="NZ_UGIF01000002.1"/>
</dbReference>
<organism evidence="9 10">
    <name type="scientific">Enterococcus durans</name>
    <dbReference type="NCBI Taxonomy" id="53345"/>
    <lineage>
        <taxon>Bacteria</taxon>
        <taxon>Bacillati</taxon>
        <taxon>Bacillota</taxon>
        <taxon>Bacilli</taxon>
        <taxon>Lactobacillales</taxon>
        <taxon>Enterococcaceae</taxon>
        <taxon>Enterococcus</taxon>
    </lineage>
</organism>
<dbReference type="Proteomes" id="UP000254070">
    <property type="component" value="Unassembled WGS sequence"/>
</dbReference>
<evidence type="ECO:0000256" key="5">
    <source>
        <dbReference type="ARBA" id="ARBA00022683"/>
    </source>
</evidence>
<keyword evidence="1" id="KW-0813">Transport</keyword>
<keyword evidence="6" id="KW-0418">Kinase</keyword>
<accession>A0A377KG06</accession>
<dbReference type="GO" id="GO:0016301">
    <property type="term" value="F:kinase activity"/>
    <property type="evidence" value="ECO:0007669"/>
    <property type="project" value="UniProtKB-KW"/>
</dbReference>
<name>A0A377KG06_9ENTE</name>
<keyword evidence="4 9" id="KW-0808">Transferase</keyword>